<comment type="caution">
    <text evidence="4">The sequence shown here is derived from an EMBL/GenBank/DDBJ whole genome shotgun (WGS) entry which is preliminary data.</text>
</comment>
<evidence type="ECO:0000256" key="1">
    <source>
        <dbReference type="ARBA" id="ARBA00022898"/>
    </source>
</evidence>
<evidence type="ECO:0000256" key="3">
    <source>
        <dbReference type="RuleBase" id="RU004508"/>
    </source>
</evidence>
<proteinExistence type="inferred from homology"/>
<keyword evidence="5" id="KW-1185">Reference proteome</keyword>
<evidence type="ECO:0000313" key="5">
    <source>
        <dbReference type="Proteomes" id="UP001595444"/>
    </source>
</evidence>
<reference evidence="5" key="1">
    <citation type="journal article" date="2019" name="Int. J. Syst. Evol. Microbiol.">
        <title>The Global Catalogue of Microorganisms (GCM) 10K type strain sequencing project: providing services to taxonomists for standard genome sequencing and annotation.</title>
        <authorList>
            <consortium name="The Broad Institute Genomics Platform"/>
            <consortium name="The Broad Institute Genome Sequencing Center for Infectious Disease"/>
            <person name="Wu L."/>
            <person name="Ma J."/>
        </authorList>
    </citation>
    <scope>NUCLEOTIDE SEQUENCE [LARGE SCALE GENOMIC DNA]</scope>
    <source>
        <strain evidence="5">KCTC 62164</strain>
    </source>
</reference>
<dbReference type="EMBL" id="JBHRSL010000004">
    <property type="protein sequence ID" value="MFC3051705.1"/>
    <property type="molecule type" value="Genomic_DNA"/>
</dbReference>
<protein>
    <submittedName>
        <fullName evidence="4">DegT/DnrJ/EryC1/StrS family aminotransferase</fullName>
    </submittedName>
</protein>
<dbReference type="PIRSF" id="PIRSF000390">
    <property type="entry name" value="PLP_StrS"/>
    <property type="match status" value="1"/>
</dbReference>
<dbReference type="InterPro" id="IPR000653">
    <property type="entry name" value="DegT/StrS_aminotransferase"/>
</dbReference>
<dbReference type="Gene3D" id="3.40.640.10">
    <property type="entry name" value="Type I PLP-dependent aspartate aminotransferase-like (Major domain)"/>
    <property type="match status" value="1"/>
</dbReference>
<gene>
    <name evidence="4" type="ORF">ACFOKA_07305</name>
</gene>
<evidence type="ECO:0000313" key="4">
    <source>
        <dbReference type="EMBL" id="MFC3051705.1"/>
    </source>
</evidence>
<organism evidence="4 5">
    <name type="scientific">Kordiimonas pumila</name>
    <dbReference type="NCBI Taxonomy" id="2161677"/>
    <lineage>
        <taxon>Bacteria</taxon>
        <taxon>Pseudomonadati</taxon>
        <taxon>Pseudomonadota</taxon>
        <taxon>Alphaproteobacteria</taxon>
        <taxon>Kordiimonadales</taxon>
        <taxon>Kordiimonadaceae</taxon>
        <taxon>Kordiimonas</taxon>
    </lineage>
</organism>
<name>A0ABV7D4R5_9PROT</name>
<evidence type="ECO:0000256" key="2">
    <source>
        <dbReference type="ARBA" id="ARBA00037999"/>
    </source>
</evidence>
<dbReference type="GO" id="GO:0008483">
    <property type="term" value="F:transaminase activity"/>
    <property type="evidence" value="ECO:0007669"/>
    <property type="project" value="UniProtKB-KW"/>
</dbReference>
<dbReference type="InterPro" id="IPR015424">
    <property type="entry name" value="PyrdxlP-dep_Trfase"/>
</dbReference>
<dbReference type="SUPFAM" id="SSF53383">
    <property type="entry name" value="PLP-dependent transferases"/>
    <property type="match status" value="1"/>
</dbReference>
<dbReference type="Proteomes" id="UP001595444">
    <property type="component" value="Unassembled WGS sequence"/>
</dbReference>
<keyword evidence="4" id="KW-0808">Transferase</keyword>
<keyword evidence="1 3" id="KW-0663">Pyridoxal phosphate</keyword>
<dbReference type="PANTHER" id="PTHR30244:SF9">
    <property type="entry name" value="PROTEIN RV3402C"/>
    <property type="match status" value="1"/>
</dbReference>
<keyword evidence="4" id="KW-0032">Aminotransferase</keyword>
<dbReference type="InterPro" id="IPR015421">
    <property type="entry name" value="PyrdxlP-dep_Trfase_major"/>
</dbReference>
<dbReference type="RefSeq" id="WP_194215177.1">
    <property type="nucleotide sequence ID" value="NZ_CP061205.1"/>
</dbReference>
<comment type="similarity">
    <text evidence="2 3">Belongs to the DegT/DnrJ/EryC1 family.</text>
</comment>
<dbReference type="Pfam" id="PF01041">
    <property type="entry name" value="DegT_DnrJ_EryC1"/>
    <property type="match status" value="1"/>
</dbReference>
<sequence length="370" mass="40207">MTPDYKIFCLVPDLPDSTELEPFVAEMQANRWYTNFGPLTRRFEREMADFLLPNNAADIAVGTFSSATTALELVLKVMNLPQNARVLLPALTFPATALSVLNAGYTPVLSDVDAASWLLSPEIAKAALQDTSFDVVVPVATFGRPIDPKAWLSFQKETGIPVVLDAAAALGVQDVEPELITVFSLHATKPFGVGEGGLVVTADADLVKRAQSLSNFGFLGTAGVVQQIGTNAKFGEYYAAVGLAQLRRWQAVTEKRRQVAAWYSDMLPDGIQRQQGHDAFIPAVLCVFCDGKARHLTEKLASHAIQTRHWYLPLLHQHPALQCVDIVGGHAENLGVANHLQHGLFGLPFHGFLTKDDVAQICAILRDGIV</sequence>
<accession>A0ABV7D4R5</accession>
<dbReference type="PANTHER" id="PTHR30244">
    <property type="entry name" value="TRANSAMINASE"/>
    <property type="match status" value="1"/>
</dbReference>